<dbReference type="Proteomes" id="UP000183047">
    <property type="component" value="Unassembled WGS sequence"/>
</dbReference>
<keyword evidence="3" id="KW-1185">Reference proteome</keyword>
<evidence type="ECO:0000313" key="3">
    <source>
        <dbReference type="Proteomes" id="UP000183047"/>
    </source>
</evidence>
<gene>
    <name evidence="2" type="ORF">SAMN02910451_01884</name>
</gene>
<name>A0A1G5EC01_9FIRM</name>
<reference evidence="3" key="1">
    <citation type="submission" date="2016-10" db="EMBL/GenBank/DDBJ databases">
        <authorList>
            <person name="Varghese N."/>
            <person name="Submissions S."/>
        </authorList>
    </citation>
    <scope>NUCLEOTIDE SEQUENCE [LARGE SCALE GENOMIC DNA]</scope>
    <source>
        <strain evidence="3">XBD2006</strain>
    </source>
</reference>
<dbReference type="InterPro" id="IPR026001">
    <property type="entry name" value="Abi-like_C"/>
</dbReference>
<evidence type="ECO:0000313" key="2">
    <source>
        <dbReference type="EMBL" id="SCY24018.1"/>
    </source>
</evidence>
<dbReference type="EMBL" id="FMUR01000010">
    <property type="protein sequence ID" value="SCY24018.1"/>
    <property type="molecule type" value="Genomic_DNA"/>
</dbReference>
<protein>
    <submittedName>
        <fullName evidence="2">Abortive infection C-terminus</fullName>
    </submittedName>
</protein>
<dbReference type="AlphaFoldDB" id="A0A1G5EC01"/>
<dbReference type="Pfam" id="PF14355">
    <property type="entry name" value="Abi_C"/>
    <property type="match status" value="1"/>
</dbReference>
<proteinExistence type="predicted"/>
<dbReference type="RefSeq" id="WP_074462461.1">
    <property type="nucleotide sequence ID" value="NZ_FMUR01000010.1"/>
</dbReference>
<evidence type="ECO:0000259" key="1">
    <source>
        <dbReference type="Pfam" id="PF14355"/>
    </source>
</evidence>
<sequence length="287" mass="33151">MENDWNLLKRKDIYAILDGDELLGDGNDDTFRMPYLKGTHLCELSDNFGLHQEYGASRWTYLENLMDCMIKQDRCDELLCYMFDLARFYQLESYGSSEEVTNRHQEICNAAIDKINAKLALGRHELQFVGGHFYITDINQKVEVASPNISRIDLSYVRELPNRCKNEILQGNYDNVITKSRTLMEEVLIFILEKRNQPIESRGDINKLYNQVKNLFNMQQSKNYDGRVNSLLSGLEKIVEAIGNMRNVNSDAHGVGSSRIAVKEREARLAMNAAMTFCEYLLSFQKK</sequence>
<organism evidence="2 3">
    <name type="scientific">Butyrivibrio hungatei</name>
    <dbReference type="NCBI Taxonomy" id="185008"/>
    <lineage>
        <taxon>Bacteria</taxon>
        <taxon>Bacillati</taxon>
        <taxon>Bacillota</taxon>
        <taxon>Clostridia</taxon>
        <taxon>Lachnospirales</taxon>
        <taxon>Lachnospiraceae</taxon>
        <taxon>Butyrivibrio</taxon>
    </lineage>
</organism>
<accession>A0A1G5EC01</accession>
<feature type="domain" description="Abortive infection protein-like C-terminal" evidence="1">
    <location>
        <begin position="207"/>
        <end position="282"/>
    </location>
</feature>